<gene>
    <name evidence="2" type="ORF">H5410_060919</name>
</gene>
<dbReference type="AlphaFoldDB" id="A0A9J5W6R2"/>
<feature type="compositionally biased region" description="Polar residues" evidence="1">
    <location>
        <begin position="67"/>
        <end position="90"/>
    </location>
</feature>
<name>A0A9J5W6R2_SOLCO</name>
<protein>
    <submittedName>
        <fullName evidence="2">Uncharacterized protein</fullName>
    </submittedName>
</protein>
<dbReference type="Proteomes" id="UP000824120">
    <property type="component" value="Chromosome 12"/>
</dbReference>
<keyword evidence="3" id="KW-1185">Reference proteome</keyword>
<accession>A0A9J5W6R2</accession>
<evidence type="ECO:0000256" key="1">
    <source>
        <dbReference type="SAM" id="MobiDB-lite"/>
    </source>
</evidence>
<organism evidence="2 3">
    <name type="scientific">Solanum commersonii</name>
    <name type="common">Commerson's wild potato</name>
    <name type="synonym">Commerson's nightshade</name>
    <dbReference type="NCBI Taxonomy" id="4109"/>
    <lineage>
        <taxon>Eukaryota</taxon>
        <taxon>Viridiplantae</taxon>
        <taxon>Streptophyta</taxon>
        <taxon>Embryophyta</taxon>
        <taxon>Tracheophyta</taxon>
        <taxon>Spermatophyta</taxon>
        <taxon>Magnoliopsida</taxon>
        <taxon>eudicotyledons</taxon>
        <taxon>Gunneridae</taxon>
        <taxon>Pentapetalae</taxon>
        <taxon>asterids</taxon>
        <taxon>lamiids</taxon>
        <taxon>Solanales</taxon>
        <taxon>Solanaceae</taxon>
        <taxon>Solanoideae</taxon>
        <taxon>Solaneae</taxon>
        <taxon>Solanum</taxon>
    </lineage>
</organism>
<evidence type="ECO:0000313" key="3">
    <source>
        <dbReference type="Proteomes" id="UP000824120"/>
    </source>
</evidence>
<evidence type="ECO:0000313" key="2">
    <source>
        <dbReference type="EMBL" id="KAG5571153.1"/>
    </source>
</evidence>
<dbReference type="OrthoDB" id="1306017at2759"/>
<reference evidence="2 3" key="1">
    <citation type="submission" date="2020-09" db="EMBL/GenBank/DDBJ databases">
        <title>De no assembly of potato wild relative species, Solanum commersonii.</title>
        <authorList>
            <person name="Cho K."/>
        </authorList>
    </citation>
    <scope>NUCLEOTIDE SEQUENCE [LARGE SCALE GENOMIC DNA]</scope>
    <source>
        <strain evidence="2">LZ3.2</strain>
        <tissue evidence="2">Leaf</tissue>
    </source>
</reference>
<feature type="compositionally biased region" description="Low complexity" evidence="1">
    <location>
        <begin position="91"/>
        <end position="104"/>
    </location>
</feature>
<feature type="non-terminal residue" evidence="2">
    <location>
        <position position="1"/>
    </location>
</feature>
<proteinExistence type="predicted"/>
<feature type="region of interest" description="Disordered" evidence="1">
    <location>
        <begin position="57"/>
        <end position="110"/>
    </location>
</feature>
<comment type="caution">
    <text evidence="2">The sequence shown here is derived from an EMBL/GenBank/DDBJ whole genome shotgun (WGS) entry which is preliminary data.</text>
</comment>
<dbReference type="EMBL" id="JACXVP010000012">
    <property type="protein sequence ID" value="KAG5571153.1"/>
    <property type="molecule type" value="Genomic_DNA"/>
</dbReference>
<sequence>MPLWGHFPRELREAKDEFVSRLSRLSSKKGTVSILIRDKDVARLMIHVQHIKEENLRDREEFHNKKANTSGNRSRQQKADNVNWSFFQQRPSGLSPSSSSAPAPKNKELDPLNLRVVWHKGPIRLLHVISVEETTKEH</sequence>